<dbReference type="Pfam" id="PF00107">
    <property type="entry name" value="ADH_zinc_N"/>
    <property type="match status" value="1"/>
</dbReference>
<keyword evidence="4" id="KW-0560">Oxidoreductase</keyword>
<dbReference type="GO" id="GO:0016651">
    <property type="term" value="F:oxidoreductase activity, acting on NAD(P)H"/>
    <property type="evidence" value="ECO:0007669"/>
    <property type="project" value="InterPro"/>
</dbReference>
<keyword evidence="3" id="KW-0521">NADP</keyword>
<dbReference type="HOGENOM" id="CLU_026673_16_1_1"/>
<sequence>MAATTTLPSKQSALKITGPSTVAVSIDTPLPKLQPADVLVRVACVSLSPVDSKSADMSPATGATSGTEFAGVVVQLGADVDADGFRKERNMKRLCVGDKVVGGIFGNNPLRRDNGAFAEFVAVPARLVWHVPAAMDLATAVTLPAAVATVGLSLFEHMGLPMPSELPAAPRSSSSSSSSSEATDSRPWVLIHGGGTATGSMAIQVLRLSGFRIVTTCSPDSAPRALRLGAAATFDYRSPDCGAAVRAHTAGALGLALDCITDTTSMALCYEALGLAGGRYVALDSFPLRGHTRRAVRPDWVCTYTQFGEPVAWAPPYNLDARPGHRRCAEAWYALAQRLLDLGLLEPHPKEERAGGLAAVAQGMHEVRQGLVRGKKLVYPIVPELCVSA</sequence>
<dbReference type="InterPro" id="IPR013149">
    <property type="entry name" value="ADH-like_C"/>
</dbReference>
<dbReference type="PANTHER" id="PTHR45348:SF6">
    <property type="entry name" value="TRANS-ENOYL REDUCTASE APDC"/>
    <property type="match status" value="1"/>
</dbReference>
<reference evidence="6 7" key="1">
    <citation type="journal article" date="2013" name="PLoS Genet.">
        <title>Comparative genome structure, secondary metabolite, and effector coding capacity across Cochliobolus pathogens.</title>
        <authorList>
            <person name="Condon B.J."/>
            <person name="Leng Y."/>
            <person name="Wu D."/>
            <person name="Bushley K.E."/>
            <person name="Ohm R.A."/>
            <person name="Otillar R."/>
            <person name="Martin J."/>
            <person name="Schackwitz W."/>
            <person name="Grimwood J."/>
            <person name="MohdZainudin N."/>
            <person name="Xue C."/>
            <person name="Wang R."/>
            <person name="Manning V.A."/>
            <person name="Dhillon B."/>
            <person name="Tu Z.J."/>
            <person name="Steffenson B.J."/>
            <person name="Salamov A."/>
            <person name="Sun H."/>
            <person name="Lowry S."/>
            <person name="LaButti K."/>
            <person name="Han J."/>
            <person name="Copeland A."/>
            <person name="Lindquist E."/>
            <person name="Barry K."/>
            <person name="Schmutz J."/>
            <person name="Baker S.E."/>
            <person name="Ciuffetti L.M."/>
            <person name="Grigoriev I.V."/>
            <person name="Zhong S."/>
            <person name="Turgeon B.G."/>
        </authorList>
    </citation>
    <scope>NUCLEOTIDE SEQUENCE [LARGE SCALE GENOMIC DNA]</scope>
    <source>
        <strain evidence="6 7">FI3</strain>
    </source>
</reference>
<proteinExistence type="inferred from homology"/>
<organism evidence="6 7">
    <name type="scientific">Bipolaris victoriae (strain FI3)</name>
    <name type="common">Victoria blight of oats agent</name>
    <name type="synonym">Cochliobolus victoriae</name>
    <dbReference type="NCBI Taxonomy" id="930091"/>
    <lineage>
        <taxon>Eukaryota</taxon>
        <taxon>Fungi</taxon>
        <taxon>Dikarya</taxon>
        <taxon>Ascomycota</taxon>
        <taxon>Pezizomycotina</taxon>
        <taxon>Dothideomycetes</taxon>
        <taxon>Pleosporomycetidae</taxon>
        <taxon>Pleosporales</taxon>
        <taxon>Pleosporineae</taxon>
        <taxon>Pleosporaceae</taxon>
        <taxon>Bipolaris</taxon>
    </lineage>
</organism>
<evidence type="ECO:0000259" key="5">
    <source>
        <dbReference type="SMART" id="SM00829"/>
    </source>
</evidence>
<dbReference type="Gene3D" id="3.40.50.720">
    <property type="entry name" value="NAD(P)-binding Rossmann-like Domain"/>
    <property type="match status" value="1"/>
</dbReference>
<feature type="domain" description="Enoyl reductase (ER)" evidence="5">
    <location>
        <begin position="18"/>
        <end position="378"/>
    </location>
</feature>
<dbReference type="AlphaFoldDB" id="W7ELC0"/>
<gene>
    <name evidence="6" type="ORF">COCVIDRAFT_28246</name>
</gene>
<dbReference type="CDD" id="cd08249">
    <property type="entry name" value="enoyl_reductase_like"/>
    <property type="match status" value="1"/>
</dbReference>
<dbReference type="EMBL" id="KI968756">
    <property type="protein sequence ID" value="EUN25092.1"/>
    <property type="molecule type" value="Genomic_DNA"/>
</dbReference>
<comment type="similarity">
    <text evidence="1">Belongs to the zinc-containing alcohol dehydrogenase family.</text>
</comment>
<dbReference type="SUPFAM" id="SSF51735">
    <property type="entry name" value="NAD(P)-binding Rossmann-fold domains"/>
    <property type="match status" value="1"/>
</dbReference>
<dbReference type="Proteomes" id="UP000054337">
    <property type="component" value="Unassembled WGS sequence"/>
</dbReference>
<comment type="subunit">
    <text evidence="2">Monomer.</text>
</comment>
<dbReference type="Gene3D" id="3.90.180.10">
    <property type="entry name" value="Medium-chain alcohol dehydrogenases, catalytic domain"/>
    <property type="match status" value="1"/>
</dbReference>
<dbReference type="InterPro" id="IPR047122">
    <property type="entry name" value="Trans-enoyl_RdTase-like"/>
</dbReference>
<evidence type="ECO:0000256" key="4">
    <source>
        <dbReference type="ARBA" id="ARBA00023002"/>
    </source>
</evidence>
<evidence type="ECO:0000256" key="3">
    <source>
        <dbReference type="ARBA" id="ARBA00022857"/>
    </source>
</evidence>
<dbReference type="GeneID" id="26254088"/>
<evidence type="ECO:0000256" key="2">
    <source>
        <dbReference type="ARBA" id="ARBA00011245"/>
    </source>
</evidence>
<dbReference type="RefSeq" id="XP_014554674.1">
    <property type="nucleotide sequence ID" value="XM_014699188.1"/>
</dbReference>
<evidence type="ECO:0000256" key="1">
    <source>
        <dbReference type="ARBA" id="ARBA00008072"/>
    </source>
</evidence>
<dbReference type="InterPro" id="IPR011032">
    <property type="entry name" value="GroES-like_sf"/>
</dbReference>
<name>W7ELC0_BIPV3</name>
<dbReference type="OrthoDB" id="48317at2759"/>
<dbReference type="InterPro" id="IPR036291">
    <property type="entry name" value="NAD(P)-bd_dom_sf"/>
</dbReference>
<dbReference type="Pfam" id="PF08240">
    <property type="entry name" value="ADH_N"/>
    <property type="match status" value="1"/>
</dbReference>
<dbReference type="InterPro" id="IPR020843">
    <property type="entry name" value="ER"/>
</dbReference>
<dbReference type="SMART" id="SM00829">
    <property type="entry name" value="PKS_ER"/>
    <property type="match status" value="1"/>
</dbReference>
<protein>
    <recommendedName>
        <fullName evidence="5">Enoyl reductase (ER) domain-containing protein</fullName>
    </recommendedName>
</protein>
<dbReference type="InterPro" id="IPR013154">
    <property type="entry name" value="ADH-like_N"/>
</dbReference>
<keyword evidence="7" id="KW-1185">Reference proteome</keyword>
<dbReference type="PANTHER" id="PTHR45348">
    <property type="entry name" value="HYPOTHETICAL OXIDOREDUCTASE (EUROFUNG)"/>
    <property type="match status" value="1"/>
</dbReference>
<accession>W7ELC0</accession>
<dbReference type="SUPFAM" id="SSF50129">
    <property type="entry name" value="GroES-like"/>
    <property type="match status" value="1"/>
</dbReference>
<evidence type="ECO:0000313" key="6">
    <source>
        <dbReference type="EMBL" id="EUN25092.1"/>
    </source>
</evidence>
<evidence type="ECO:0000313" key="7">
    <source>
        <dbReference type="Proteomes" id="UP000054337"/>
    </source>
</evidence>